<sequence>MNYDPTSKKMTPHMSMQVGMGSGDGTGGDMMMIKKPNTLPTWGNTTTMNLNPLIHTNIESSPYYTGRLSELKTYHELVDEIYYKVKHLEPWEKGSRNAGGRRQTGMCGGVRGVGVGGIISSAFCILFRLYAVRLTRKQLYGLLNHVDSPHIRGIGFLYVRFSQPPTDFWEWFEPYIDDPEEVDARAGGGQIMTIGEIVRHLITRQDWFSTLFPRIPVPIQIQIDKKLAALRHATSVDPTPKPSVANFVDQSSSSGGGYNRYEESTSSDVSNKNTGIIETRLQKEAVVVEKVEILLPARQEDGTDLGHDHDLVHRTIGNTVNAEVRVHDLRNERGIAMRGEGHDLGLGHKTRIVIGITIVAEWLRYKMTIKYASQDEDGVLKSNNK</sequence>
<dbReference type="STRING" id="158441.A0A226ESS2"/>
<evidence type="ECO:0000313" key="10">
    <source>
        <dbReference type="EMBL" id="OXA59646.1"/>
    </source>
</evidence>
<keyword evidence="5 7" id="KW-0508">mRNA splicing</keyword>
<evidence type="ECO:0000256" key="5">
    <source>
        <dbReference type="ARBA" id="ARBA00023187"/>
    </source>
</evidence>
<dbReference type="PANTHER" id="PTHR23142">
    <property type="entry name" value="PRE-MRNA-SPLICING FACTOR 38A-RELATED"/>
    <property type="match status" value="1"/>
</dbReference>
<evidence type="ECO:0000313" key="11">
    <source>
        <dbReference type="Proteomes" id="UP000198287"/>
    </source>
</evidence>
<dbReference type="GO" id="GO:0005681">
    <property type="term" value="C:spliceosomal complex"/>
    <property type="evidence" value="ECO:0007669"/>
    <property type="project" value="UniProtKB-KW"/>
</dbReference>
<comment type="subcellular location">
    <subcellularLocation>
        <location evidence="1 7">Nucleus</location>
    </subcellularLocation>
</comment>
<evidence type="ECO:0000256" key="4">
    <source>
        <dbReference type="ARBA" id="ARBA00022728"/>
    </source>
</evidence>
<comment type="caution">
    <text evidence="10">The sequence shown here is derived from an EMBL/GenBank/DDBJ whole genome shotgun (WGS) entry which is preliminary data.</text>
</comment>
<dbReference type="AlphaFoldDB" id="A0A226ESS2"/>
<reference evidence="10 11" key="1">
    <citation type="submission" date="2015-12" db="EMBL/GenBank/DDBJ databases">
        <title>The genome of Folsomia candida.</title>
        <authorList>
            <person name="Faddeeva A."/>
            <person name="Derks M.F."/>
            <person name="Anvar Y."/>
            <person name="Smit S."/>
            <person name="Van Straalen N."/>
            <person name="Roelofs D."/>
        </authorList>
    </citation>
    <scope>NUCLEOTIDE SEQUENCE [LARGE SCALE GENOMIC DNA]</scope>
    <source>
        <strain evidence="10 11">VU population</strain>
        <tissue evidence="10">Whole body</tissue>
    </source>
</reference>
<dbReference type="OrthoDB" id="3881at2759"/>
<evidence type="ECO:0000256" key="8">
    <source>
        <dbReference type="SAM" id="MobiDB-lite"/>
    </source>
</evidence>
<feature type="transmembrane region" description="Helical" evidence="9">
    <location>
        <begin position="110"/>
        <end position="131"/>
    </location>
</feature>
<dbReference type="InterPro" id="IPR005037">
    <property type="entry name" value="PRP38"/>
</dbReference>
<evidence type="ECO:0000256" key="7">
    <source>
        <dbReference type="RuleBase" id="RU367025"/>
    </source>
</evidence>
<dbReference type="EMBL" id="LNIX01000002">
    <property type="protein sequence ID" value="OXA59646.1"/>
    <property type="molecule type" value="Genomic_DNA"/>
</dbReference>
<name>A0A226ESS2_FOLCA</name>
<keyword evidence="9" id="KW-0472">Membrane</keyword>
<evidence type="ECO:0000256" key="1">
    <source>
        <dbReference type="ARBA" id="ARBA00004123"/>
    </source>
</evidence>
<accession>A0A226ESS2</accession>
<protein>
    <recommendedName>
        <fullName evidence="7">Pre-mRNA-splicing factor 38</fullName>
    </recommendedName>
</protein>
<keyword evidence="9" id="KW-0812">Transmembrane</keyword>
<evidence type="ECO:0000256" key="2">
    <source>
        <dbReference type="ARBA" id="ARBA00006164"/>
    </source>
</evidence>
<evidence type="ECO:0000256" key="6">
    <source>
        <dbReference type="ARBA" id="ARBA00023242"/>
    </source>
</evidence>
<keyword evidence="4 7" id="KW-0747">Spliceosome</keyword>
<organism evidence="10 11">
    <name type="scientific">Folsomia candida</name>
    <name type="common">Springtail</name>
    <dbReference type="NCBI Taxonomy" id="158441"/>
    <lineage>
        <taxon>Eukaryota</taxon>
        <taxon>Metazoa</taxon>
        <taxon>Ecdysozoa</taxon>
        <taxon>Arthropoda</taxon>
        <taxon>Hexapoda</taxon>
        <taxon>Collembola</taxon>
        <taxon>Entomobryomorpha</taxon>
        <taxon>Isotomoidea</taxon>
        <taxon>Isotomidae</taxon>
        <taxon>Proisotominae</taxon>
        <taxon>Folsomia</taxon>
    </lineage>
</organism>
<keyword evidence="3 7" id="KW-0507">mRNA processing</keyword>
<evidence type="ECO:0000256" key="3">
    <source>
        <dbReference type="ARBA" id="ARBA00022664"/>
    </source>
</evidence>
<feature type="region of interest" description="Disordered" evidence="8">
    <location>
        <begin position="239"/>
        <end position="271"/>
    </location>
</feature>
<keyword evidence="9" id="KW-1133">Transmembrane helix</keyword>
<dbReference type="Proteomes" id="UP000198287">
    <property type="component" value="Unassembled WGS sequence"/>
</dbReference>
<dbReference type="GO" id="GO:0000398">
    <property type="term" value="P:mRNA splicing, via spliceosome"/>
    <property type="evidence" value="ECO:0007669"/>
    <property type="project" value="UniProtKB-UniRule"/>
</dbReference>
<dbReference type="Pfam" id="PF03371">
    <property type="entry name" value="PRP38"/>
    <property type="match status" value="1"/>
</dbReference>
<keyword evidence="11" id="KW-1185">Reference proteome</keyword>
<gene>
    <name evidence="10" type="ORF">Fcan01_04166</name>
</gene>
<evidence type="ECO:0000256" key="9">
    <source>
        <dbReference type="SAM" id="Phobius"/>
    </source>
</evidence>
<comment type="similarity">
    <text evidence="2 7">Belongs to the PRP38 family.</text>
</comment>
<proteinExistence type="inferred from homology"/>
<comment type="function">
    <text evidence="7">Required for pre-mRNA splicing.</text>
</comment>
<keyword evidence="6 7" id="KW-0539">Nucleus</keyword>